<evidence type="ECO:0000313" key="3">
    <source>
        <dbReference type="Proteomes" id="UP000001823"/>
    </source>
</evidence>
<dbReference type="STRING" id="195103.CPF_1981"/>
<dbReference type="KEGG" id="cpf:CPF_1981"/>
<dbReference type="RefSeq" id="WP_011590939.1">
    <property type="nucleotide sequence ID" value="NC_008261.1"/>
</dbReference>
<dbReference type="AlphaFoldDB" id="A0A0H2YSY5"/>
<proteinExistence type="predicted"/>
<feature type="transmembrane region" description="Helical" evidence="1">
    <location>
        <begin position="138"/>
        <end position="158"/>
    </location>
</feature>
<organism evidence="2 3">
    <name type="scientific">Clostridium perfringens (strain ATCC 13124 / DSM 756 / JCM 1290 / NCIMB 6125 / NCTC 8237 / Type A)</name>
    <dbReference type="NCBI Taxonomy" id="195103"/>
    <lineage>
        <taxon>Bacteria</taxon>
        <taxon>Bacillati</taxon>
        <taxon>Bacillota</taxon>
        <taxon>Clostridia</taxon>
        <taxon>Eubacteriales</taxon>
        <taxon>Clostridiaceae</taxon>
        <taxon>Clostridium</taxon>
    </lineage>
</organism>
<sequence length="386" mass="42561">MYSILFLLIIILSIILIKLLKIKGNIIFSLFLTLTVIYFIVNPKLSMEASLAGAKLFFYSVLPTMFPFMVICNMIINLDGIKLYSKILGPILCKPLGLSYPCSFALVASFLCGYPLGAKYSTDLYKKGLIPHDEFVRLLNIASNIGPLFLLGAVGTSMLGNSTLGYLLLIPSYLSAIIMGIITKNKKREKKLSLSKEVITENKSTFNIGEVIKKSIEDASLNILVLCGYVIMFSVIISMLKTLFISTGTLTNLSSMLNIHPDIFNGLFLGSIEVTNGCNIIASSNLSLFSKLLLLSFLSSFGGLSIIMQTSSFFYKENVSIIKYFLFKVLQGIIAFVLMFFVYMIFKNNIAVSLIESSFLITLSPIILIIGITLGLAILYKLLIAS</sequence>
<feature type="transmembrane region" description="Helical" evidence="1">
    <location>
        <begin position="57"/>
        <end position="78"/>
    </location>
</feature>
<keyword evidence="3" id="KW-1185">Reference proteome</keyword>
<protein>
    <submittedName>
        <fullName evidence="2">Sporulation integral membrane protein YlbJ</fullName>
    </submittedName>
</protein>
<feature type="transmembrane region" description="Helical" evidence="1">
    <location>
        <begin position="294"/>
        <end position="315"/>
    </location>
</feature>
<feature type="transmembrane region" description="Helical" evidence="1">
    <location>
        <begin position="358"/>
        <end position="380"/>
    </location>
</feature>
<dbReference type="PaxDb" id="195103-CPF_1981"/>
<dbReference type="InterPro" id="IPR014226">
    <property type="entry name" value="Spore_IM_YlbJ"/>
</dbReference>
<feature type="transmembrane region" description="Helical" evidence="1">
    <location>
        <begin position="164"/>
        <end position="182"/>
    </location>
</feature>
<feature type="transmembrane region" description="Helical" evidence="1">
    <location>
        <begin position="98"/>
        <end position="117"/>
    </location>
</feature>
<dbReference type="NCBIfam" id="TIGR02871">
    <property type="entry name" value="spore_ylbJ"/>
    <property type="match status" value="1"/>
</dbReference>
<dbReference type="Proteomes" id="UP000001823">
    <property type="component" value="Chromosome"/>
</dbReference>
<dbReference type="HOGENOM" id="CLU_051469_0_1_9"/>
<gene>
    <name evidence="2" type="primary">ylbJ</name>
    <name evidence="2" type="ordered locus">CPF_1981</name>
</gene>
<keyword evidence="1" id="KW-0812">Transmembrane</keyword>
<name>A0A0H2YSY5_CLOP1</name>
<feature type="transmembrane region" description="Helical" evidence="1">
    <location>
        <begin position="321"/>
        <end position="346"/>
    </location>
</feature>
<feature type="transmembrane region" description="Helical" evidence="1">
    <location>
        <begin position="223"/>
        <end position="243"/>
    </location>
</feature>
<evidence type="ECO:0000313" key="2">
    <source>
        <dbReference type="EMBL" id="ABG84146.1"/>
    </source>
</evidence>
<dbReference type="eggNOG" id="COG3314">
    <property type="taxonomic scope" value="Bacteria"/>
</dbReference>
<evidence type="ECO:0000256" key="1">
    <source>
        <dbReference type="SAM" id="Phobius"/>
    </source>
</evidence>
<feature type="transmembrane region" description="Helical" evidence="1">
    <location>
        <begin position="26"/>
        <end position="45"/>
    </location>
</feature>
<reference evidence="2 3" key="1">
    <citation type="journal article" date="2006" name="Genome Res.">
        <title>Skewed genomic variability in strains of the toxigenic bacterial pathogen, Clostridium perfringens.</title>
        <authorList>
            <person name="Myers G.S."/>
            <person name="Rasko D.A."/>
            <person name="Cheung J.K."/>
            <person name="Ravel J."/>
            <person name="Seshadri R."/>
            <person name="Deboy R.T."/>
            <person name="Ren Q."/>
            <person name="Varga J."/>
            <person name="Awad M.M."/>
            <person name="Brinkac L.M."/>
            <person name="Daugherty S.C."/>
            <person name="Haft D.H."/>
            <person name="Dodson R.J."/>
            <person name="Madupu R."/>
            <person name="Nelson W.C."/>
            <person name="Rosovitz M.J."/>
            <person name="Sullivan S.A."/>
            <person name="Khouri H."/>
            <person name="Dimitrov G.I."/>
            <person name="Watkins K.L."/>
            <person name="Mulligan S."/>
            <person name="Benton J."/>
            <person name="Radune D."/>
            <person name="Fisher D.J."/>
            <person name="Atkins H.S."/>
            <person name="Hiscox T."/>
            <person name="Jost B.H."/>
            <person name="Billington S.J."/>
            <person name="Songer J.G."/>
            <person name="McClane B.A."/>
            <person name="Titball R.W."/>
            <person name="Rood J.I."/>
            <person name="Melville S.B."/>
            <person name="Paulsen I.T."/>
        </authorList>
    </citation>
    <scope>NUCLEOTIDE SEQUENCE [LARGE SCALE GENOMIC DNA]</scope>
    <source>
        <strain evidence="3">ATCC 13124 / DSM 756 / JCM 1290 / NCIMB 6125 / NCTC 8237 / S 107 / Type A</strain>
    </source>
</reference>
<accession>A0A0H2YSY5</accession>
<dbReference type="EMBL" id="CP000246">
    <property type="protein sequence ID" value="ABG84146.1"/>
    <property type="molecule type" value="Genomic_DNA"/>
</dbReference>
<keyword evidence="1" id="KW-0472">Membrane</keyword>
<keyword evidence="1" id="KW-1133">Transmembrane helix</keyword>